<evidence type="ECO:0000313" key="2">
    <source>
        <dbReference type="EMBL" id="WDF82352.1"/>
    </source>
</evidence>
<evidence type="ECO:0000313" key="3">
    <source>
        <dbReference type="Proteomes" id="UP001220377"/>
    </source>
</evidence>
<feature type="chain" id="PRO_5047116302" description="Lipoprotein" evidence="1">
    <location>
        <begin position="19"/>
        <end position="217"/>
    </location>
</feature>
<accession>A0ABY7WQ85</accession>
<dbReference type="RefSeq" id="WP_274259748.1">
    <property type="nucleotide sequence ID" value="NZ_CP117884.1"/>
</dbReference>
<dbReference type="PROSITE" id="PS51257">
    <property type="entry name" value="PROKAR_LIPOPROTEIN"/>
    <property type="match status" value="1"/>
</dbReference>
<feature type="signal peptide" evidence="1">
    <location>
        <begin position="1"/>
        <end position="18"/>
    </location>
</feature>
<keyword evidence="3" id="KW-1185">Reference proteome</keyword>
<proteinExistence type="predicted"/>
<protein>
    <recommendedName>
        <fullName evidence="4">Lipoprotein</fullName>
    </recommendedName>
</protein>
<sequence>MKKLYLVAGITVITIGLAACKQPGAVKKDASPHVQKAFKYIGKRDVSYSTHDISIVPANSKGQEDKIVDAHWDYMSSSERLTVYKDSTYSFVIRDTVGEKSTWYESGTYKFDGRVLELVPTWKKYISLNTDGDTNKLDTSPADYDYNYHFLVNNKQELGAEFFEGGKKEKHELNTMRKQYLFTNIKPDLVHKINAKSQYVADLQMYKRAVTNGYLEY</sequence>
<gene>
    <name evidence="2" type="ORF">PQ472_10735</name>
</gene>
<name>A0ABY7WQ85_9LACO</name>
<dbReference type="EMBL" id="CP117884">
    <property type="protein sequence ID" value="WDF82352.1"/>
    <property type="molecule type" value="Genomic_DNA"/>
</dbReference>
<keyword evidence="1" id="KW-0732">Signal</keyword>
<reference evidence="2 3" key="1">
    <citation type="submission" date="2023-02" db="EMBL/GenBank/DDBJ databases">
        <title>Genome sequence of Lacticaseibacillus sp. KACC 23028.</title>
        <authorList>
            <person name="Kim S."/>
            <person name="Heo J."/>
            <person name="Kwon S.-W."/>
        </authorList>
    </citation>
    <scope>NUCLEOTIDE SEQUENCE [LARGE SCALE GENOMIC DNA]</scope>
    <source>
        <strain evidence="2 3">KACC 23028</strain>
    </source>
</reference>
<dbReference type="Proteomes" id="UP001220377">
    <property type="component" value="Chromosome"/>
</dbReference>
<evidence type="ECO:0000256" key="1">
    <source>
        <dbReference type="SAM" id="SignalP"/>
    </source>
</evidence>
<organism evidence="2 3">
    <name type="scientific">Lacticaseibacillus pabuli</name>
    <dbReference type="NCBI Taxonomy" id="3025672"/>
    <lineage>
        <taxon>Bacteria</taxon>
        <taxon>Bacillati</taxon>
        <taxon>Bacillota</taxon>
        <taxon>Bacilli</taxon>
        <taxon>Lactobacillales</taxon>
        <taxon>Lactobacillaceae</taxon>
        <taxon>Lacticaseibacillus</taxon>
    </lineage>
</organism>
<evidence type="ECO:0008006" key="4">
    <source>
        <dbReference type="Google" id="ProtNLM"/>
    </source>
</evidence>